<protein>
    <submittedName>
        <fullName evidence="1">Uncharacterized protein</fullName>
    </submittedName>
</protein>
<accession>A0AB34QD37</accession>
<reference evidence="2" key="1">
    <citation type="submission" date="2015-04" db="EMBL/GenBank/DDBJ databases">
        <title>Genome sequencing of pathogens of bean.</title>
        <authorList>
            <person name="Harrison J."/>
            <person name="Aritua V."/>
            <person name="Sapp M."/>
            <person name="Smith J."/>
            <person name="Studholme D.J."/>
        </authorList>
    </citation>
    <scope>NUCLEOTIDE SEQUENCE [LARGE SCALE GENOMIC DNA]</scope>
    <source>
        <strain evidence="2">NCPPB 1058</strain>
    </source>
</reference>
<evidence type="ECO:0000313" key="2">
    <source>
        <dbReference type="Proteomes" id="UP000030585"/>
    </source>
</evidence>
<name>A0AB34QD37_XANCI</name>
<evidence type="ECO:0000313" key="1">
    <source>
        <dbReference type="EMBL" id="KGU56018.1"/>
    </source>
</evidence>
<gene>
    <name evidence="1" type="ORF">NY98_02425</name>
</gene>
<proteinExistence type="predicted"/>
<dbReference type="EMBL" id="JSEY02000033">
    <property type="protein sequence ID" value="KGU56018.1"/>
    <property type="molecule type" value="Genomic_DNA"/>
</dbReference>
<dbReference type="AlphaFoldDB" id="A0AB34QD37"/>
<dbReference type="Proteomes" id="UP000030585">
    <property type="component" value="Unassembled WGS sequence"/>
</dbReference>
<organism evidence="1 2">
    <name type="scientific">Xanthomonas citri pv. fuscans</name>
    <dbReference type="NCBI Taxonomy" id="366649"/>
    <lineage>
        <taxon>Bacteria</taxon>
        <taxon>Pseudomonadati</taxon>
        <taxon>Pseudomonadota</taxon>
        <taxon>Gammaproteobacteria</taxon>
        <taxon>Lysobacterales</taxon>
        <taxon>Lysobacteraceae</taxon>
        <taxon>Xanthomonas</taxon>
    </lineage>
</organism>
<comment type="caution">
    <text evidence="1">The sequence shown here is derived from an EMBL/GenBank/DDBJ whole genome shotgun (WGS) entry which is preliminary data.</text>
</comment>
<sequence length="87" mass="9565">MGRVLISAQRLHLDTAFASERGVFFYGRRFWHEAHRGASRPTLQRGSDVLRTRANAVIAMAKPALAPRAALGALEQPQVASTSSLHR</sequence>